<dbReference type="Gene3D" id="3.30.70.270">
    <property type="match status" value="1"/>
</dbReference>
<feature type="domain" description="GGDEF" evidence="3">
    <location>
        <begin position="222"/>
        <end position="347"/>
    </location>
</feature>
<dbReference type="AlphaFoldDB" id="A0A7Z8K2S2"/>
<dbReference type="Pfam" id="PF00990">
    <property type="entry name" value="GGDEF"/>
    <property type="match status" value="1"/>
</dbReference>
<dbReference type="InterPro" id="IPR043128">
    <property type="entry name" value="Rev_trsase/Diguanyl_cyclase"/>
</dbReference>
<dbReference type="GO" id="GO:0005886">
    <property type="term" value="C:plasma membrane"/>
    <property type="evidence" value="ECO:0007669"/>
    <property type="project" value="TreeGrafter"/>
</dbReference>
<evidence type="ECO:0000256" key="2">
    <source>
        <dbReference type="SAM" id="Phobius"/>
    </source>
</evidence>
<dbReference type="SUPFAM" id="SSF55073">
    <property type="entry name" value="Nucleotide cyclase"/>
    <property type="match status" value="1"/>
</dbReference>
<dbReference type="SMART" id="SM00267">
    <property type="entry name" value="GGDEF"/>
    <property type="match status" value="1"/>
</dbReference>
<dbReference type="PANTHER" id="PTHR45138">
    <property type="entry name" value="REGULATORY COMPONENTS OF SENSORY TRANSDUCTION SYSTEM"/>
    <property type="match status" value="1"/>
</dbReference>
<feature type="transmembrane region" description="Helical" evidence="2">
    <location>
        <begin position="67"/>
        <end position="89"/>
    </location>
</feature>
<accession>A0A7Z8K2S2</accession>
<dbReference type="PANTHER" id="PTHR45138:SF9">
    <property type="entry name" value="DIGUANYLATE CYCLASE DGCM-RELATED"/>
    <property type="match status" value="1"/>
</dbReference>
<feature type="transmembrane region" description="Helical" evidence="2">
    <location>
        <begin position="40"/>
        <end position="60"/>
    </location>
</feature>
<reference evidence="4 5" key="1">
    <citation type="submission" date="2019-05" db="EMBL/GenBank/DDBJ databases">
        <title>Genome sequence of Cellulomonas hominis strain CS1.</title>
        <authorList>
            <person name="Belmont J."/>
            <person name="Maclea K.S."/>
        </authorList>
    </citation>
    <scope>NUCLEOTIDE SEQUENCE [LARGE SCALE GENOMIC DNA]</scope>
    <source>
        <strain evidence="4 5">CS1</strain>
    </source>
</reference>
<dbReference type="GO" id="GO:1902201">
    <property type="term" value="P:negative regulation of bacterial-type flagellum-dependent cell motility"/>
    <property type="evidence" value="ECO:0007669"/>
    <property type="project" value="TreeGrafter"/>
</dbReference>
<dbReference type="Proteomes" id="UP000308121">
    <property type="component" value="Unassembled WGS sequence"/>
</dbReference>
<evidence type="ECO:0000313" key="4">
    <source>
        <dbReference type="EMBL" id="TKR26659.1"/>
    </source>
</evidence>
<dbReference type="OrthoDB" id="23692at2"/>
<evidence type="ECO:0000313" key="5">
    <source>
        <dbReference type="Proteomes" id="UP000308121"/>
    </source>
</evidence>
<keyword evidence="2" id="KW-0812">Transmembrane</keyword>
<dbReference type="PROSITE" id="PS50887">
    <property type="entry name" value="GGDEF"/>
    <property type="match status" value="1"/>
</dbReference>
<dbReference type="GO" id="GO:0043709">
    <property type="term" value="P:cell adhesion involved in single-species biofilm formation"/>
    <property type="evidence" value="ECO:0007669"/>
    <property type="project" value="TreeGrafter"/>
</dbReference>
<evidence type="ECO:0000256" key="1">
    <source>
        <dbReference type="SAM" id="MobiDB-lite"/>
    </source>
</evidence>
<organism evidence="4 5">
    <name type="scientific">Cellulomonas hominis</name>
    <dbReference type="NCBI Taxonomy" id="156981"/>
    <lineage>
        <taxon>Bacteria</taxon>
        <taxon>Bacillati</taxon>
        <taxon>Actinomycetota</taxon>
        <taxon>Actinomycetes</taxon>
        <taxon>Micrococcales</taxon>
        <taxon>Cellulomonadaceae</taxon>
        <taxon>Cellulomonas</taxon>
    </lineage>
</organism>
<sequence length="383" mass="40341">MPPVAPGRRAHGRTPPEAPVVVRLLAHVPPWARAGGNAAAAGRVLLLFGGTVVILGALCLGVDGHGLTVLAGTSAAMLGLVGLSLRVRWRPDGWGNLAFPLALLLALGAVGLMTTGIAGAFVGLIPLCFVYAGLFHPGRAALVLLPAASGAYVAMAATLNGSAVVRLVIYAVTWWGTAQVIALATAYQRDLRRRLRTDARTDALTSLGNRRDLDERLARAVPGDCVVIADLDHFKRVNDTRGHAAGDLVLERFGHVLAEHLRRRDYAARYGGEEFVLILPRTEPVQAVNTLRALRGEWAEEGTGVTFSAGIAVITPGTPAASALAAADIALYRAKQAGRDRFRIATEALAAARRPAAVERPGPGVRDHSSDRPDGRRDQHAGC</sequence>
<dbReference type="NCBIfam" id="TIGR00254">
    <property type="entry name" value="GGDEF"/>
    <property type="match status" value="1"/>
</dbReference>
<dbReference type="GO" id="GO:0052621">
    <property type="term" value="F:diguanylate cyclase activity"/>
    <property type="evidence" value="ECO:0007669"/>
    <property type="project" value="TreeGrafter"/>
</dbReference>
<evidence type="ECO:0000259" key="3">
    <source>
        <dbReference type="PROSITE" id="PS50887"/>
    </source>
</evidence>
<feature type="transmembrane region" description="Helical" evidence="2">
    <location>
        <begin position="167"/>
        <end position="187"/>
    </location>
</feature>
<feature type="region of interest" description="Disordered" evidence="1">
    <location>
        <begin position="353"/>
        <end position="383"/>
    </location>
</feature>
<dbReference type="InterPro" id="IPR000160">
    <property type="entry name" value="GGDEF_dom"/>
</dbReference>
<keyword evidence="2" id="KW-1133">Transmembrane helix</keyword>
<dbReference type="InterPro" id="IPR029787">
    <property type="entry name" value="Nucleotide_cyclase"/>
</dbReference>
<dbReference type="EMBL" id="SZYE01000019">
    <property type="protein sequence ID" value="TKR26659.1"/>
    <property type="molecule type" value="Genomic_DNA"/>
</dbReference>
<dbReference type="CDD" id="cd01949">
    <property type="entry name" value="GGDEF"/>
    <property type="match status" value="1"/>
</dbReference>
<feature type="transmembrane region" description="Helical" evidence="2">
    <location>
        <begin position="141"/>
        <end position="161"/>
    </location>
</feature>
<proteinExistence type="predicted"/>
<feature type="transmembrane region" description="Helical" evidence="2">
    <location>
        <begin position="101"/>
        <end position="134"/>
    </location>
</feature>
<name>A0A7Z8K2S2_9CELL</name>
<dbReference type="RefSeq" id="WP_154728505.1">
    <property type="nucleotide sequence ID" value="NZ_SZYE01000019.1"/>
</dbReference>
<dbReference type="InterPro" id="IPR050469">
    <property type="entry name" value="Diguanylate_Cyclase"/>
</dbReference>
<comment type="caution">
    <text evidence="4">The sequence shown here is derived from an EMBL/GenBank/DDBJ whole genome shotgun (WGS) entry which is preliminary data.</text>
</comment>
<keyword evidence="2" id="KW-0472">Membrane</keyword>
<feature type="compositionally biased region" description="Basic and acidic residues" evidence="1">
    <location>
        <begin position="365"/>
        <end position="383"/>
    </location>
</feature>
<protein>
    <submittedName>
        <fullName evidence="4">GGDEF domain-containing protein</fullName>
    </submittedName>
</protein>
<gene>
    <name evidence="4" type="ORF">FA014_04465</name>
</gene>